<evidence type="ECO:0000259" key="4">
    <source>
        <dbReference type="PROSITE" id="PS52035"/>
    </source>
</evidence>
<dbReference type="GO" id="GO:0004181">
    <property type="term" value="F:metallocarboxypeptidase activity"/>
    <property type="evidence" value="ECO:0007669"/>
    <property type="project" value="InterPro"/>
</dbReference>
<dbReference type="Pfam" id="PF00246">
    <property type="entry name" value="Peptidase_M14"/>
    <property type="match status" value="1"/>
</dbReference>
<dbReference type="AlphaFoldDB" id="A0A3S4ZUG1"/>
<dbReference type="GO" id="GO:0005615">
    <property type="term" value="C:extracellular space"/>
    <property type="evidence" value="ECO:0007669"/>
    <property type="project" value="TreeGrafter"/>
</dbReference>
<dbReference type="InterPro" id="IPR000834">
    <property type="entry name" value="Peptidase_M14"/>
</dbReference>
<gene>
    <name evidence="5" type="ORF">PXEA_LOCUS5702</name>
</gene>
<keyword evidence="6" id="KW-1185">Reference proteome</keyword>
<dbReference type="GO" id="GO:0008270">
    <property type="term" value="F:zinc ion binding"/>
    <property type="evidence" value="ECO:0007669"/>
    <property type="project" value="InterPro"/>
</dbReference>
<dbReference type="PANTHER" id="PTHR11705">
    <property type="entry name" value="PROTEASE FAMILY M14 CARBOXYPEPTIDASE A,B"/>
    <property type="match status" value="1"/>
</dbReference>
<dbReference type="EMBL" id="CAAALY010014242">
    <property type="protein sequence ID" value="VEL12262.1"/>
    <property type="molecule type" value="Genomic_DNA"/>
</dbReference>
<dbReference type="SUPFAM" id="SSF53187">
    <property type="entry name" value="Zn-dependent exopeptidases"/>
    <property type="match status" value="1"/>
</dbReference>
<name>A0A3S4ZUG1_9PLAT</name>
<evidence type="ECO:0000313" key="5">
    <source>
        <dbReference type="EMBL" id="VEL12262.1"/>
    </source>
</evidence>
<evidence type="ECO:0000313" key="6">
    <source>
        <dbReference type="Proteomes" id="UP000784294"/>
    </source>
</evidence>
<organism evidence="5 6">
    <name type="scientific">Protopolystoma xenopodis</name>
    <dbReference type="NCBI Taxonomy" id="117903"/>
    <lineage>
        <taxon>Eukaryota</taxon>
        <taxon>Metazoa</taxon>
        <taxon>Spiralia</taxon>
        <taxon>Lophotrochozoa</taxon>
        <taxon>Platyhelminthes</taxon>
        <taxon>Monogenea</taxon>
        <taxon>Polyopisthocotylea</taxon>
        <taxon>Polystomatidea</taxon>
        <taxon>Polystomatidae</taxon>
        <taxon>Protopolystoma</taxon>
    </lineage>
</organism>
<proteinExistence type="inferred from homology"/>
<dbReference type="Gene3D" id="3.40.630.10">
    <property type="entry name" value="Zn peptidases"/>
    <property type="match status" value="1"/>
</dbReference>
<reference evidence="5" key="1">
    <citation type="submission" date="2018-11" db="EMBL/GenBank/DDBJ databases">
        <authorList>
            <consortium name="Pathogen Informatics"/>
        </authorList>
    </citation>
    <scope>NUCLEOTIDE SEQUENCE</scope>
</reference>
<accession>A0A3S4ZUG1</accession>
<feature type="active site" description="Proton donor/acceptor" evidence="3">
    <location>
        <position position="76"/>
    </location>
</feature>
<evidence type="ECO:0000256" key="2">
    <source>
        <dbReference type="ARBA" id="ARBA00005988"/>
    </source>
</evidence>
<comment type="cofactor">
    <cofactor evidence="1">
        <name>Zn(2+)</name>
        <dbReference type="ChEBI" id="CHEBI:29105"/>
    </cofactor>
</comment>
<dbReference type="PANTHER" id="PTHR11705:SF91">
    <property type="entry name" value="FI01817P-RELATED"/>
    <property type="match status" value="1"/>
</dbReference>
<comment type="similarity">
    <text evidence="2 3">Belongs to the peptidase M14 family.</text>
</comment>
<protein>
    <recommendedName>
        <fullName evidence="4">Peptidase M14 domain-containing protein</fullName>
    </recommendedName>
</protein>
<feature type="domain" description="Peptidase M14" evidence="4">
    <location>
        <begin position="1"/>
        <end position="110"/>
    </location>
</feature>
<dbReference type="PROSITE" id="PS52035">
    <property type="entry name" value="PEPTIDASE_M14"/>
    <property type="match status" value="1"/>
</dbReference>
<evidence type="ECO:0000256" key="1">
    <source>
        <dbReference type="ARBA" id="ARBA00001947"/>
    </source>
</evidence>
<evidence type="ECO:0000256" key="3">
    <source>
        <dbReference type="PROSITE-ProRule" id="PRU01379"/>
    </source>
</evidence>
<comment type="caution">
    <text evidence="5">The sequence shown here is derived from an EMBL/GenBank/DDBJ whole genome shotgun (WGS) entry which is preliminary data.</text>
</comment>
<dbReference type="OrthoDB" id="3626597at2759"/>
<dbReference type="Proteomes" id="UP000784294">
    <property type="component" value="Unassembled WGS sequence"/>
</dbReference>
<dbReference type="GO" id="GO:0006508">
    <property type="term" value="P:proteolysis"/>
    <property type="evidence" value="ECO:0007669"/>
    <property type="project" value="InterPro"/>
</dbReference>
<sequence>MIHRCHKTVIRGLLRTIQQSSIRSNPTSVFGETIYEFLSIIGSFDMLLTSIGHEAPGGSDDYVSGELNVDYSYTIELADQGRHGFVLPAAYIRPVGKQLWTALQVFVDSI</sequence>